<sequence>MNKIGGYVEDVFSKVIEERFRQEALRRKGKFKYTAASPHIREELKLSILMEEVGEVSKCLNENKFGSPELEKELIEVMAVCLAWLQSDSFSGN</sequence>
<comment type="caution">
    <text evidence="1">The sequence shown here is derived from an EMBL/GenBank/DDBJ whole genome shotgun (WGS) entry which is preliminary data.</text>
</comment>
<keyword evidence="2" id="KW-1185">Reference proteome</keyword>
<protein>
    <submittedName>
        <fullName evidence="1">Uncharacterized protein</fullName>
    </submittedName>
</protein>
<organism evidence="1 2">
    <name type="scientific">Leptospira weilii str. UI 13098</name>
    <dbReference type="NCBI Taxonomy" id="1088542"/>
    <lineage>
        <taxon>Bacteria</taxon>
        <taxon>Pseudomonadati</taxon>
        <taxon>Spirochaetota</taxon>
        <taxon>Spirochaetia</taxon>
        <taxon>Leptospirales</taxon>
        <taxon>Leptospiraceae</taxon>
        <taxon>Leptospira</taxon>
    </lineage>
</organism>
<dbReference type="EMBL" id="AHNU02000041">
    <property type="protein sequence ID" value="EMN90374.1"/>
    <property type="molecule type" value="Genomic_DNA"/>
</dbReference>
<reference evidence="1 2" key="1">
    <citation type="submission" date="2013-01" db="EMBL/GenBank/DDBJ databases">
        <authorList>
            <person name="Harkins D.M."/>
            <person name="Durkin A.S."/>
            <person name="Brinkac L.M."/>
            <person name="Haft D.H."/>
            <person name="Selengut J.D."/>
            <person name="Sanka R."/>
            <person name="DePew J."/>
            <person name="Purushe J."/>
            <person name="Chanthongthip A."/>
            <person name="Lattana O."/>
            <person name="Phetsouvanh R."/>
            <person name="Newton P.N."/>
            <person name="Vinetz J.M."/>
            <person name="Sutton G.G."/>
            <person name="Nierman W.C."/>
            <person name="Fouts D.E."/>
        </authorList>
    </citation>
    <scope>NUCLEOTIDE SEQUENCE [LARGE SCALE GENOMIC DNA]</scope>
    <source>
        <strain evidence="1 2">UI 13098</strain>
    </source>
</reference>
<evidence type="ECO:0000313" key="2">
    <source>
        <dbReference type="Proteomes" id="UP000012118"/>
    </source>
</evidence>
<dbReference type="AlphaFoldDB" id="M6Q511"/>
<gene>
    <name evidence="1" type="ORF">LEP1GSC108_2820</name>
</gene>
<name>M6Q511_9LEPT</name>
<evidence type="ECO:0000313" key="1">
    <source>
        <dbReference type="EMBL" id="EMN90374.1"/>
    </source>
</evidence>
<dbReference type="RefSeq" id="WP_004503197.1">
    <property type="nucleotide sequence ID" value="NZ_AHNU02000041.1"/>
</dbReference>
<proteinExistence type="predicted"/>
<accession>M6Q511</accession>
<dbReference type="Proteomes" id="UP000012118">
    <property type="component" value="Unassembled WGS sequence"/>
</dbReference>